<evidence type="ECO:0000256" key="1">
    <source>
        <dbReference type="ARBA" id="ARBA00006484"/>
    </source>
</evidence>
<accession>A0A5B0G6S4</accession>
<organism evidence="3 4">
    <name type="scientific">Paraburkholderia panacisoli</name>
    <dbReference type="NCBI Taxonomy" id="2603818"/>
    <lineage>
        <taxon>Bacteria</taxon>
        <taxon>Pseudomonadati</taxon>
        <taxon>Pseudomonadota</taxon>
        <taxon>Betaproteobacteria</taxon>
        <taxon>Burkholderiales</taxon>
        <taxon>Burkholderiaceae</taxon>
        <taxon>Paraburkholderia</taxon>
    </lineage>
</organism>
<evidence type="ECO:0000256" key="2">
    <source>
        <dbReference type="ARBA" id="ARBA00023002"/>
    </source>
</evidence>
<dbReference type="InterPro" id="IPR036291">
    <property type="entry name" value="NAD(P)-bd_dom_sf"/>
</dbReference>
<evidence type="ECO:0000313" key="3">
    <source>
        <dbReference type="EMBL" id="KAA0997639.1"/>
    </source>
</evidence>
<keyword evidence="2" id="KW-0560">Oxidoreductase</keyword>
<dbReference type="InterPro" id="IPR002347">
    <property type="entry name" value="SDR_fam"/>
</dbReference>
<dbReference type="PRINTS" id="PR00081">
    <property type="entry name" value="GDHRDH"/>
</dbReference>
<name>A0A5B0G6S4_9BURK</name>
<proteinExistence type="inferred from homology"/>
<dbReference type="Pfam" id="PF13561">
    <property type="entry name" value="adh_short_C2"/>
    <property type="match status" value="1"/>
</dbReference>
<protein>
    <submittedName>
        <fullName evidence="3">SDR family oxidoreductase</fullName>
    </submittedName>
</protein>
<dbReference type="GO" id="GO:0016491">
    <property type="term" value="F:oxidoreductase activity"/>
    <property type="evidence" value="ECO:0007669"/>
    <property type="project" value="UniProtKB-KW"/>
</dbReference>
<dbReference type="EMBL" id="VTUZ01000078">
    <property type="protein sequence ID" value="KAA0997639.1"/>
    <property type="molecule type" value="Genomic_DNA"/>
</dbReference>
<keyword evidence="4" id="KW-1185">Reference proteome</keyword>
<dbReference type="Proteomes" id="UP000325273">
    <property type="component" value="Unassembled WGS sequence"/>
</dbReference>
<evidence type="ECO:0000313" key="4">
    <source>
        <dbReference type="Proteomes" id="UP000325273"/>
    </source>
</evidence>
<dbReference type="RefSeq" id="WP_149676579.1">
    <property type="nucleotide sequence ID" value="NZ_VTUZ01000078.1"/>
</dbReference>
<dbReference type="SUPFAM" id="SSF51735">
    <property type="entry name" value="NAD(P)-binding Rossmann-fold domains"/>
    <property type="match status" value="1"/>
</dbReference>
<sequence length="253" mass="27378">METNRKIALVTNAADYAGPPAVTALSEAGFRVLVHDDTFEDRDAWHEYSDSHPNAVRIGGATPKALIENAWNVSGHVNVVVSNDHFPAVHGELSHAVLDDLRQTLEKLVVTPFALLKESIPFFQRQGGGNVVMITSCRTKLPMYGGAIPDAGRAAANALVRSLAIELAGLNIAVNAIAPNFLYSDAYYPRDIFVDDPAGSAYVRSEVPVGRLGRPEEIGELIRFLASTESRFLTGSVIDFSGGWPAGKPRPWR</sequence>
<comment type="caution">
    <text evidence="3">The sequence shown here is derived from an EMBL/GenBank/DDBJ whole genome shotgun (WGS) entry which is preliminary data.</text>
</comment>
<gene>
    <name evidence="3" type="ORF">FVF58_48335</name>
</gene>
<comment type="similarity">
    <text evidence="1">Belongs to the short-chain dehydrogenases/reductases (SDR) family.</text>
</comment>
<dbReference type="PANTHER" id="PTHR43639">
    <property type="entry name" value="OXIDOREDUCTASE, SHORT-CHAIN DEHYDROGENASE/REDUCTASE FAMILY (AFU_ORTHOLOGUE AFUA_5G02870)"/>
    <property type="match status" value="1"/>
</dbReference>
<dbReference type="PANTHER" id="PTHR43639:SF1">
    <property type="entry name" value="SHORT-CHAIN DEHYDROGENASE_REDUCTASE FAMILY PROTEIN"/>
    <property type="match status" value="1"/>
</dbReference>
<dbReference type="Gene3D" id="3.40.50.720">
    <property type="entry name" value="NAD(P)-binding Rossmann-like Domain"/>
    <property type="match status" value="1"/>
</dbReference>
<reference evidence="3 4" key="1">
    <citation type="submission" date="2019-08" db="EMBL/GenBank/DDBJ databases">
        <title>Paraburkholderia sp. DCY113.</title>
        <authorList>
            <person name="Kang J."/>
        </authorList>
    </citation>
    <scope>NUCLEOTIDE SEQUENCE [LARGE SCALE GENOMIC DNA]</scope>
    <source>
        <strain evidence="3 4">DCY113</strain>
    </source>
</reference>
<dbReference type="AlphaFoldDB" id="A0A5B0G6S4"/>